<evidence type="ECO:0000256" key="3">
    <source>
        <dbReference type="ARBA" id="ARBA00025740"/>
    </source>
</evidence>
<keyword evidence="1" id="KW-0853">WD repeat</keyword>
<keyword evidence="2" id="KW-0677">Repeat</keyword>
<dbReference type="Pfam" id="PF21032">
    <property type="entry name" value="PROPPIN"/>
    <property type="match status" value="1"/>
</dbReference>
<comment type="caution">
    <text evidence="4">The sequence shown here is derived from an EMBL/GenBank/DDBJ whole genome shotgun (WGS) entry which is preliminary data.</text>
</comment>
<evidence type="ECO:0000313" key="5">
    <source>
        <dbReference type="Proteomes" id="UP000646548"/>
    </source>
</evidence>
<comment type="similarity">
    <text evidence="3">Belongs to the WD repeat PROPPIN family.</text>
</comment>
<dbReference type="Proteomes" id="UP000646548">
    <property type="component" value="Unassembled WGS sequence"/>
</dbReference>
<feature type="non-terminal residue" evidence="4">
    <location>
        <position position="1"/>
    </location>
</feature>
<dbReference type="InterPro" id="IPR036322">
    <property type="entry name" value="WD40_repeat_dom_sf"/>
</dbReference>
<proteinExistence type="inferred from homology"/>
<dbReference type="AlphaFoldDB" id="A0A834BZ64"/>
<gene>
    <name evidence="4" type="ORF">FQA47_001820</name>
</gene>
<reference evidence="4" key="1">
    <citation type="journal article" name="BMC Genomics">
        <title>Long-read sequencing and de novo genome assembly of marine medaka (Oryzias melastigma).</title>
        <authorList>
            <person name="Liang P."/>
            <person name="Saqib H.S.A."/>
            <person name="Ni X."/>
            <person name="Shen Y."/>
        </authorList>
    </citation>
    <scope>NUCLEOTIDE SEQUENCE</scope>
    <source>
        <strain evidence="4">Bigg-433</strain>
    </source>
</reference>
<evidence type="ECO:0000256" key="1">
    <source>
        <dbReference type="ARBA" id="ARBA00022574"/>
    </source>
</evidence>
<dbReference type="Gene3D" id="2.130.10.10">
    <property type="entry name" value="YVTN repeat-like/Quinoprotein amine dehydrogenase"/>
    <property type="match status" value="1"/>
</dbReference>
<accession>A0A834BZ64</accession>
<evidence type="ECO:0000313" key="4">
    <source>
        <dbReference type="EMBL" id="KAF6718284.1"/>
    </source>
</evidence>
<sequence>RRPRQHGEKPPVDIPAHEGALCCIALNLQGTRIATASEKGTLIRVFDTTDGQAHPGAEAGLAGGLTSTGGINFNQDASLICVSSDHGTVHIFAAEDPKRNKQSSLASASFLPKYFSSKWSFSKFQVPSGSPCLCAFGTEPNAVIAICADGSYYKFLFNQKGECSRDVYAQFLEMTDEKI</sequence>
<dbReference type="EMBL" id="WKFB01000753">
    <property type="protein sequence ID" value="KAF6718284.1"/>
    <property type="molecule type" value="Genomic_DNA"/>
</dbReference>
<dbReference type="InterPro" id="IPR015943">
    <property type="entry name" value="WD40/YVTN_repeat-like_dom_sf"/>
</dbReference>
<dbReference type="InterPro" id="IPR048720">
    <property type="entry name" value="PROPPIN"/>
</dbReference>
<protein>
    <submittedName>
        <fullName evidence="4">WD repeat domain phosphoinositide-interacting protein 3</fullName>
    </submittedName>
</protein>
<evidence type="ECO:0000256" key="2">
    <source>
        <dbReference type="ARBA" id="ARBA00022737"/>
    </source>
</evidence>
<dbReference type="PANTHER" id="PTHR11227">
    <property type="entry name" value="WD-REPEAT PROTEIN INTERACTING WITH PHOSPHOINOSIDES WIPI -RELATED"/>
    <property type="match status" value="1"/>
</dbReference>
<dbReference type="SUPFAM" id="SSF50978">
    <property type="entry name" value="WD40 repeat-like"/>
    <property type="match status" value="1"/>
</dbReference>
<organism evidence="4 5">
    <name type="scientific">Oryzias melastigma</name>
    <name type="common">Marine medaka</name>
    <dbReference type="NCBI Taxonomy" id="30732"/>
    <lineage>
        <taxon>Eukaryota</taxon>
        <taxon>Metazoa</taxon>
        <taxon>Chordata</taxon>
        <taxon>Craniata</taxon>
        <taxon>Vertebrata</taxon>
        <taxon>Euteleostomi</taxon>
        <taxon>Actinopterygii</taxon>
        <taxon>Neopterygii</taxon>
        <taxon>Teleostei</taxon>
        <taxon>Neoteleostei</taxon>
        <taxon>Acanthomorphata</taxon>
        <taxon>Ovalentaria</taxon>
        <taxon>Atherinomorphae</taxon>
        <taxon>Beloniformes</taxon>
        <taxon>Adrianichthyidae</taxon>
        <taxon>Oryziinae</taxon>
        <taxon>Oryzias</taxon>
    </lineage>
</organism>
<name>A0A834BZ64_ORYME</name>